<feature type="transmembrane region" description="Helical" evidence="5">
    <location>
        <begin position="15"/>
        <end position="32"/>
    </location>
</feature>
<evidence type="ECO:0000256" key="4">
    <source>
        <dbReference type="ARBA" id="ARBA00023136"/>
    </source>
</evidence>
<dbReference type="InterPro" id="IPR007267">
    <property type="entry name" value="GtrA_DPMS_TM"/>
</dbReference>
<keyword evidence="4 5" id="KW-0472">Membrane</keyword>
<evidence type="ECO:0000256" key="1">
    <source>
        <dbReference type="ARBA" id="ARBA00004141"/>
    </source>
</evidence>
<evidence type="ECO:0000313" key="8">
    <source>
        <dbReference type="Proteomes" id="UP000310506"/>
    </source>
</evidence>
<reference evidence="7 8" key="1">
    <citation type="submission" date="2019-01" db="EMBL/GenBank/DDBJ databases">
        <title>Vagococcus silagei sp. nov. isolated from brewer's grain.</title>
        <authorList>
            <person name="Guu J.-R."/>
        </authorList>
    </citation>
    <scope>NUCLEOTIDE SEQUENCE [LARGE SCALE GENOMIC DNA]</scope>
    <source>
        <strain evidence="7 8">2B-2</strain>
    </source>
</reference>
<dbReference type="EMBL" id="SDGV01000023">
    <property type="protein sequence ID" value="THB60449.1"/>
    <property type="molecule type" value="Genomic_DNA"/>
</dbReference>
<comment type="subcellular location">
    <subcellularLocation>
        <location evidence="1">Membrane</location>
        <topology evidence="1">Multi-pass membrane protein</topology>
    </subcellularLocation>
</comment>
<feature type="domain" description="GtrA/DPMS transmembrane" evidence="6">
    <location>
        <begin position="18"/>
        <end position="167"/>
    </location>
</feature>
<dbReference type="OrthoDB" id="361483at2"/>
<gene>
    <name evidence="7" type="ORF">ESZ54_10240</name>
</gene>
<proteinExistence type="predicted"/>
<dbReference type="Proteomes" id="UP000310506">
    <property type="component" value="Unassembled WGS sequence"/>
</dbReference>
<dbReference type="GO" id="GO:0016020">
    <property type="term" value="C:membrane"/>
    <property type="evidence" value="ECO:0007669"/>
    <property type="project" value="UniProtKB-SubCell"/>
</dbReference>
<dbReference type="GO" id="GO:0000271">
    <property type="term" value="P:polysaccharide biosynthetic process"/>
    <property type="evidence" value="ECO:0007669"/>
    <property type="project" value="InterPro"/>
</dbReference>
<feature type="transmembrane region" description="Helical" evidence="5">
    <location>
        <begin position="44"/>
        <end position="60"/>
    </location>
</feature>
<dbReference type="AlphaFoldDB" id="A0A4V3TUV4"/>
<dbReference type="Pfam" id="PF04138">
    <property type="entry name" value="GtrA_DPMS_TM"/>
    <property type="match status" value="1"/>
</dbReference>
<keyword evidence="8" id="KW-1185">Reference proteome</keyword>
<evidence type="ECO:0000313" key="7">
    <source>
        <dbReference type="EMBL" id="THB60449.1"/>
    </source>
</evidence>
<name>A0A4V3TUV4_9ENTE</name>
<organism evidence="7 8">
    <name type="scientific">Vagococcus silagei</name>
    <dbReference type="NCBI Taxonomy" id="2508885"/>
    <lineage>
        <taxon>Bacteria</taxon>
        <taxon>Bacillati</taxon>
        <taxon>Bacillota</taxon>
        <taxon>Bacilli</taxon>
        <taxon>Lactobacillales</taxon>
        <taxon>Enterococcaceae</taxon>
        <taxon>Vagococcus</taxon>
    </lineage>
</organism>
<feature type="transmembrane region" description="Helical" evidence="5">
    <location>
        <begin position="72"/>
        <end position="94"/>
    </location>
</feature>
<evidence type="ECO:0000256" key="2">
    <source>
        <dbReference type="ARBA" id="ARBA00022692"/>
    </source>
</evidence>
<evidence type="ECO:0000256" key="5">
    <source>
        <dbReference type="SAM" id="Phobius"/>
    </source>
</evidence>
<accession>A0A4V3TUV4</accession>
<comment type="caution">
    <text evidence="7">The sequence shown here is derived from an EMBL/GenBank/DDBJ whole genome shotgun (WGS) entry which is preliminary data.</text>
</comment>
<keyword evidence="2 5" id="KW-0812">Transmembrane</keyword>
<evidence type="ECO:0000256" key="3">
    <source>
        <dbReference type="ARBA" id="ARBA00022989"/>
    </source>
</evidence>
<evidence type="ECO:0000259" key="6">
    <source>
        <dbReference type="Pfam" id="PF04138"/>
    </source>
</evidence>
<feature type="transmembrane region" description="Helical" evidence="5">
    <location>
        <begin position="144"/>
        <end position="161"/>
    </location>
</feature>
<keyword evidence="3 5" id="KW-1133">Transmembrane helix</keyword>
<sequence length="176" mass="20484">MKRTISMNKLVNRETISYIFFGVLTTVVYFVTRFSVIKMTGNSMLGVVLAQIAAILFAYFTNKIFVFKDTKWGFIAVMKQLFGFIVGRLFVFGLDLSITYICVKKFPEFFIQLFFLDHINYNWFIFSNPLTKMFIGNERLLNEFIFTLFVQVLAIVINYIISKKAVFAKKEEASAE</sequence>
<protein>
    <submittedName>
        <fullName evidence="7">GtrA family protein</fullName>
    </submittedName>
</protein>